<keyword evidence="1" id="KW-0472">Membrane</keyword>
<sequence length="147" mass="15836">MHPYVVPPKKPKVWPWVVGGAAIVVLCLGIMVVSLMPVVRGGPGGETARIQEMISIADGIPTGDGWELTAASDPKNDPGCIPLENPCHSLDRTWSTPVQVTVDDLRASTGFSLKTFANPDCAFGTVHENLDISLCVRSYEVVLRMHD</sequence>
<organism evidence="2 3">
    <name type="scientific">Arthrobacter sedimenti</name>
    <dbReference type="NCBI Taxonomy" id="2694931"/>
    <lineage>
        <taxon>Bacteria</taxon>
        <taxon>Bacillati</taxon>
        <taxon>Actinomycetota</taxon>
        <taxon>Actinomycetes</taxon>
        <taxon>Micrococcales</taxon>
        <taxon>Micrococcaceae</taxon>
        <taxon>Arthrobacter</taxon>
    </lineage>
</organism>
<keyword evidence="1" id="KW-0812">Transmembrane</keyword>
<evidence type="ECO:0000313" key="2">
    <source>
        <dbReference type="EMBL" id="MFC4395540.1"/>
    </source>
</evidence>
<comment type="caution">
    <text evidence="2">The sequence shown here is derived from an EMBL/GenBank/DDBJ whole genome shotgun (WGS) entry which is preliminary data.</text>
</comment>
<proteinExistence type="predicted"/>
<gene>
    <name evidence="2" type="ORF">ACFO0G_05505</name>
</gene>
<keyword evidence="3" id="KW-1185">Reference proteome</keyword>
<keyword evidence="1" id="KW-1133">Transmembrane helix</keyword>
<dbReference type="RefSeq" id="WP_376976703.1">
    <property type="nucleotide sequence ID" value="NZ_JBHSDQ010000002.1"/>
</dbReference>
<evidence type="ECO:0000256" key="1">
    <source>
        <dbReference type="SAM" id="Phobius"/>
    </source>
</evidence>
<protein>
    <submittedName>
        <fullName evidence="2">Uncharacterized protein</fullName>
    </submittedName>
</protein>
<dbReference type="EMBL" id="JBHSDQ010000002">
    <property type="protein sequence ID" value="MFC4395540.1"/>
    <property type="molecule type" value="Genomic_DNA"/>
</dbReference>
<reference evidence="3" key="1">
    <citation type="journal article" date="2019" name="Int. J. Syst. Evol. Microbiol.">
        <title>The Global Catalogue of Microorganisms (GCM) 10K type strain sequencing project: providing services to taxonomists for standard genome sequencing and annotation.</title>
        <authorList>
            <consortium name="The Broad Institute Genomics Platform"/>
            <consortium name="The Broad Institute Genome Sequencing Center for Infectious Disease"/>
            <person name="Wu L."/>
            <person name="Ma J."/>
        </authorList>
    </citation>
    <scope>NUCLEOTIDE SEQUENCE [LARGE SCALE GENOMIC DNA]</scope>
    <source>
        <strain evidence="3">PJ61</strain>
    </source>
</reference>
<accession>A0ABV8WHS7</accession>
<feature type="transmembrane region" description="Helical" evidence="1">
    <location>
        <begin position="13"/>
        <end position="39"/>
    </location>
</feature>
<evidence type="ECO:0000313" key="3">
    <source>
        <dbReference type="Proteomes" id="UP001595778"/>
    </source>
</evidence>
<dbReference type="Proteomes" id="UP001595778">
    <property type="component" value="Unassembled WGS sequence"/>
</dbReference>
<name>A0ABV8WHS7_9MICC</name>